<feature type="non-terminal residue" evidence="3">
    <location>
        <position position="1"/>
    </location>
</feature>
<gene>
    <name evidence="3" type="ORF">HB847_07900</name>
</gene>
<protein>
    <recommendedName>
        <fullName evidence="5">Pectate lyase superfamily protein domain-containing protein</fullName>
    </recommendedName>
</protein>
<dbReference type="InterPro" id="IPR011050">
    <property type="entry name" value="Pectin_lyase_fold/virulence"/>
</dbReference>
<name>A0A841Y7H0_9LIST</name>
<dbReference type="InterPro" id="IPR041498">
    <property type="entry name" value="Big_6"/>
</dbReference>
<dbReference type="Pfam" id="PF17936">
    <property type="entry name" value="Big_6"/>
    <property type="match status" value="1"/>
</dbReference>
<sequence>VMTGLSINTVTTTSTEINGTGVVGATITAEADHQVLGTGKVGPNGLYAIPIPPQAAGVKLRVSQTDGPVEVMETEVSSNTNQEVDDLVATSVADFGANALDANSTLDQSTKLQNIINKASAANKKVFIPAGNYVINSSIRMLTNMKLKGDLTQGTVLKNTSGSGVSFHASEYSEKRNISINNLLLDGISISARVATNIAITNTIFYNPRPGFNIILYASNNATIKSNIFMRDAKHAQPGAGNTTIYVSGFATSGTYRHMLNTQIEGNIIGLKISELSGIRSVSAEETKPTITKLQTLVAAKKIDVEEEEHNYISTGINSYNTLKDAKINKNFFYSNSDNVDKHGVGQDHAIYLRGSQNIDFVGNHVRGFQNGASGGIKFKSGRNILIMNNYFRNTGIIMYGNGEFGLGDTYVRIAELSNWLVANNTIDWKRWESSYKIGMELNYPTRTANTKNGVFIDNRYINYRNIPSNRKQLMKIASDDDIGFLPRDSYVAGNTRDDTVDGLLKAENWPANYVYPTTSNFNDWNVLLHPSLGAAYHEYIHTKIPMRDDLKVK</sequence>
<dbReference type="Gene3D" id="2.160.20.10">
    <property type="entry name" value="Single-stranded right-handed beta-helix, Pectin lyase-like"/>
    <property type="match status" value="1"/>
</dbReference>
<dbReference type="InterPro" id="IPR012334">
    <property type="entry name" value="Pectin_lyas_fold"/>
</dbReference>
<dbReference type="Proteomes" id="UP000591929">
    <property type="component" value="Unassembled WGS sequence"/>
</dbReference>
<evidence type="ECO:0000313" key="3">
    <source>
        <dbReference type="EMBL" id="MBC1372294.1"/>
    </source>
</evidence>
<dbReference type="InterPro" id="IPR024535">
    <property type="entry name" value="RHGA/B-epi-like_pectate_lyase"/>
</dbReference>
<dbReference type="RefSeq" id="WP_221632828.1">
    <property type="nucleotide sequence ID" value="NZ_JAARPL010000005.1"/>
</dbReference>
<dbReference type="EMBL" id="JAARPL010000005">
    <property type="protein sequence ID" value="MBC1372294.1"/>
    <property type="molecule type" value="Genomic_DNA"/>
</dbReference>
<organism evidence="3 4">
    <name type="scientific">Listeria booriae</name>
    <dbReference type="NCBI Taxonomy" id="1552123"/>
    <lineage>
        <taxon>Bacteria</taxon>
        <taxon>Bacillati</taxon>
        <taxon>Bacillota</taxon>
        <taxon>Bacilli</taxon>
        <taxon>Bacillales</taxon>
        <taxon>Listeriaceae</taxon>
        <taxon>Listeria</taxon>
    </lineage>
</organism>
<evidence type="ECO:0008006" key="5">
    <source>
        <dbReference type="Google" id="ProtNLM"/>
    </source>
</evidence>
<evidence type="ECO:0000259" key="1">
    <source>
        <dbReference type="Pfam" id="PF12708"/>
    </source>
</evidence>
<feature type="domain" description="Bacterial Ig" evidence="2">
    <location>
        <begin position="6"/>
        <end position="67"/>
    </location>
</feature>
<evidence type="ECO:0000313" key="4">
    <source>
        <dbReference type="Proteomes" id="UP000591929"/>
    </source>
</evidence>
<dbReference type="Pfam" id="PF12708">
    <property type="entry name" value="Pect-lyase_RHGA_epim"/>
    <property type="match status" value="1"/>
</dbReference>
<feature type="domain" description="Rhamnogalacturonase A/B/Epimerase-like pectate lyase" evidence="1">
    <location>
        <begin position="90"/>
        <end position="274"/>
    </location>
</feature>
<evidence type="ECO:0000259" key="2">
    <source>
        <dbReference type="Pfam" id="PF17936"/>
    </source>
</evidence>
<dbReference type="SUPFAM" id="SSF51126">
    <property type="entry name" value="Pectin lyase-like"/>
    <property type="match status" value="1"/>
</dbReference>
<reference evidence="3 4" key="1">
    <citation type="submission" date="2020-03" db="EMBL/GenBank/DDBJ databases">
        <title>Soil Listeria distribution.</title>
        <authorList>
            <person name="Liao J."/>
            <person name="Wiedmann M."/>
        </authorList>
    </citation>
    <scope>NUCLEOTIDE SEQUENCE [LARGE SCALE GENOMIC DNA]</scope>
    <source>
        <strain evidence="3 4">FSL L7-1681</strain>
    </source>
</reference>
<proteinExistence type="predicted"/>
<accession>A0A841Y7H0</accession>
<dbReference type="AlphaFoldDB" id="A0A841Y7H0"/>
<comment type="caution">
    <text evidence="3">The sequence shown here is derived from an EMBL/GenBank/DDBJ whole genome shotgun (WGS) entry which is preliminary data.</text>
</comment>